<dbReference type="EMBL" id="JANPWB010000013">
    <property type="protein sequence ID" value="KAJ1111200.1"/>
    <property type="molecule type" value="Genomic_DNA"/>
</dbReference>
<keyword evidence="2" id="KW-1185">Reference proteome</keyword>
<protein>
    <submittedName>
        <fullName evidence="1">Uncharacterized protein</fullName>
    </submittedName>
</protein>
<organism evidence="1 2">
    <name type="scientific">Pleurodeles waltl</name>
    <name type="common">Iberian ribbed newt</name>
    <dbReference type="NCBI Taxonomy" id="8319"/>
    <lineage>
        <taxon>Eukaryota</taxon>
        <taxon>Metazoa</taxon>
        <taxon>Chordata</taxon>
        <taxon>Craniata</taxon>
        <taxon>Vertebrata</taxon>
        <taxon>Euteleostomi</taxon>
        <taxon>Amphibia</taxon>
        <taxon>Batrachia</taxon>
        <taxon>Caudata</taxon>
        <taxon>Salamandroidea</taxon>
        <taxon>Salamandridae</taxon>
        <taxon>Pleurodelinae</taxon>
        <taxon>Pleurodeles</taxon>
    </lineage>
</organism>
<gene>
    <name evidence="1" type="ORF">NDU88_008536</name>
</gene>
<dbReference type="AlphaFoldDB" id="A0AAV7NEJ9"/>
<evidence type="ECO:0000313" key="1">
    <source>
        <dbReference type="EMBL" id="KAJ1111200.1"/>
    </source>
</evidence>
<sequence length="143" mass="15630">MLRPHPRWAGGRKLGCRLLNEEIHVDDLCPFNQDPAVKEGVWPEIGKGSSVRVVPAEEEISEEDVGRGEMYQRTMSAGGFSNCLKSKQGALYQTASDAEKGANANHQPNGEETRRWSAIASHASGGVCLSQVHCRDGSLGRWK</sequence>
<name>A0AAV7NEJ9_PLEWA</name>
<dbReference type="Proteomes" id="UP001066276">
    <property type="component" value="Chromosome 9"/>
</dbReference>
<comment type="caution">
    <text evidence="1">The sequence shown here is derived from an EMBL/GenBank/DDBJ whole genome shotgun (WGS) entry which is preliminary data.</text>
</comment>
<proteinExistence type="predicted"/>
<accession>A0AAV7NEJ9</accession>
<reference evidence="1" key="1">
    <citation type="journal article" date="2022" name="bioRxiv">
        <title>Sequencing and chromosome-scale assembly of the giantPleurodeles waltlgenome.</title>
        <authorList>
            <person name="Brown T."/>
            <person name="Elewa A."/>
            <person name="Iarovenko S."/>
            <person name="Subramanian E."/>
            <person name="Araus A.J."/>
            <person name="Petzold A."/>
            <person name="Susuki M."/>
            <person name="Suzuki K.-i.T."/>
            <person name="Hayashi T."/>
            <person name="Toyoda A."/>
            <person name="Oliveira C."/>
            <person name="Osipova E."/>
            <person name="Leigh N.D."/>
            <person name="Simon A."/>
            <person name="Yun M.H."/>
        </authorList>
    </citation>
    <scope>NUCLEOTIDE SEQUENCE</scope>
    <source>
        <strain evidence="1">20211129_DDA</strain>
        <tissue evidence="1">Liver</tissue>
    </source>
</reference>
<evidence type="ECO:0000313" key="2">
    <source>
        <dbReference type="Proteomes" id="UP001066276"/>
    </source>
</evidence>